<sequence length="183" mass="18471">MTSAPSHDPRPPAPPSPSAPAVNGCFLDRLVLIAADRGLVADRTRLAEAHGIAGDGFPIETVLAVAAALGLNARHARLSWADLATLGPSGAQSGEPSGGGSGPEATALPALLIFRDGATAILDAIDPGTAPMAEADGPARVLLRNEGPPELRTEAHLALDRTDLALFWGGDAILPGPPVPAAR</sequence>
<accession>A0A7X1ZF36</accession>
<dbReference type="EMBL" id="WIVE01000034">
    <property type="protein sequence ID" value="MQX37128.1"/>
    <property type="molecule type" value="Genomic_DNA"/>
</dbReference>
<dbReference type="RefSeq" id="WP_153344303.1">
    <property type="nucleotide sequence ID" value="NZ_WIVE01000034.1"/>
</dbReference>
<reference evidence="2 3" key="1">
    <citation type="submission" date="2019-10" db="EMBL/GenBank/DDBJ databases">
        <title>Draft whole-genome sequence of the purple nonsulfur photosynthetic bacterium Roseospira navarrensis DSM 15114.</title>
        <authorList>
            <person name="Kyndt J.A."/>
            <person name="Meyer T.E."/>
        </authorList>
    </citation>
    <scope>NUCLEOTIDE SEQUENCE [LARGE SCALE GENOMIC DNA]</scope>
    <source>
        <strain evidence="2 3">DSM 15114</strain>
    </source>
</reference>
<dbReference type="AlphaFoldDB" id="A0A7X1ZF36"/>
<feature type="region of interest" description="Disordered" evidence="1">
    <location>
        <begin position="1"/>
        <end position="20"/>
    </location>
</feature>
<gene>
    <name evidence="2" type="ORF">GHC57_11420</name>
</gene>
<evidence type="ECO:0000256" key="1">
    <source>
        <dbReference type="SAM" id="MobiDB-lite"/>
    </source>
</evidence>
<organism evidence="2 3">
    <name type="scientific">Roseospira navarrensis</name>
    <dbReference type="NCBI Taxonomy" id="140058"/>
    <lineage>
        <taxon>Bacteria</taxon>
        <taxon>Pseudomonadati</taxon>
        <taxon>Pseudomonadota</taxon>
        <taxon>Alphaproteobacteria</taxon>
        <taxon>Rhodospirillales</taxon>
        <taxon>Rhodospirillaceae</taxon>
        <taxon>Roseospira</taxon>
    </lineage>
</organism>
<dbReference type="OrthoDB" id="7361122at2"/>
<name>A0A7X1ZF36_9PROT</name>
<evidence type="ECO:0008006" key="4">
    <source>
        <dbReference type="Google" id="ProtNLM"/>
    </source>
</evidence>
<keyword evidence="3" id="KW-1185">Reference proteome</keyword>
<proteinExistence type="predicted"/>
<comment type="caution">
    <text evidence="2">The sequence shown here is derived from an EMBL/GenBank/DDBJ whole genome shotgun (WGS) entry which is preliminary data.</text>
</comment>
<dbReference type="Proteomes" id="UP000434582">
    <property type="component" value="Unassembled WGS sequence"/>
</dbReference>
<evidence type="ECO:0000313" key="2">
    <source>
        <dbReference type="EMBL" id="MQX37128.1"/>
    </source>
</evidence>
<dbReference type="Gene3D" id="3.90.70.10">
    <property type="entry name" value="Cysteine proteinases"/>
    <property type="match status" value="1"/>
</dbReference>
<evidence type="ECO:0000313" key="3">
    <source>
        <dbReference type="Proteomes" id="UP000434582"/>
    </source>
</evidence>
<protein>
    <recommendedName>
        <fullName evidence="4">Peptidase C39 domain-containing protein</fullName>
    </recommendedName>
</protein>